<sequence>MPQVYRRHSERIQRPPPEPRRRNTLVPQPTDADDSIVLSDLVRTGEASRLRRRGAMRIDHGQGTAPPRPPPSTSALPPIMARDTARPSGGSRFVVEPTIWAPAQTWAPDPSVEEEVFNGGEWREWADDVREGGGGMPVDEGGRADGAQDDDEEGFVLFCGGEDSNVPPAASSSATPYHPSLFPVSSAGSPSTRGAEHAARRTNGCGALVHMRAFPQGPRGVWVGKREASDVVVGLEAEYFESSVVARMMKSACGCVREGIACAVCGNTLGTRYLPCQAASEGIFSHSSCNHAPAPRLAGPSGPQYWRSRRAPFTSSTSTSSSRPSSFYVYTFFADHVTSSPAYAFPETGKHTHGRSQPEQVSRPVSRPSSPPLSYGYRYTASPGPISPYPLPPTTSSAPNPAPTPDAAPATSNIPASIYPVWSQLTPRTPPPQSFLRTPQLALDLPESGATTRSTGTLVETSIDENGLATGELDADGMPLNRDEMEEPNSPDKTTEMVWPGR</sequence>
<dbReference type="AlphaFoldDB" id="S8E898"/>
<reference evidence="2 3" key="1">
    <citation type="journal article" date="2012" name="Science">
        <title>The Paleozoic origin of enzymatic lignin decomposition reconstructed from 31 fungal genomes.</title>
        <authorList>
            <person name="Floudas D."/>
            <person name="Binder M."/>
            <person name="Riley R."/>
            <person name="Barry K."/>
            <person name="Blanchette R.A."/>
            <person name="Henrissat B."/>
            <person name="Martinez A.T."/>
            <person name="Otillar R."/>
            <person name="Spatafora J.W."/>
            <person name="Yadav J.S."/>
            <person name="Aerts A."/>
            <person name="Benoit I."/>
            <person name="Boyd A."/>
            <person name="Carlson A."/>
            <person name="Copeland A."/>
            <person name="Coutinho P.M."/>
            <person name="de Vries R.P."/>
            <person name="Ferreira P."/>
            <person name="Findley K."/>
            <person name="Foster B."/>
            <person name="Gaskell J."/>
            <person name="Glotzer D."/>
            <person name="Gorecki P."/>
            <person name="Heitman J."/>
            <person name="Hesse C."/>
            <person name="Hori C."/>
            <person name="Igarashi K."/>
            <person name="Jurgens J.A."/>
            <person name="Kallen N."/>
            <person name="Kersten P."/>
            <person name="Kohler A."/>
            <person name="Kuees U."/>
            <person name="Kumar T.K.A."/>
            <person name="Kuo A."/>
            <person name="LaButti K."/>
            <person name="Larrondo L.F."/>
            <person name="Lindquist E."/>
            <person name="Ling A."/>
            <person name="Lombard V."/>
            <person name="Lucas S."/>
            <person name="Lundell T."/>
            <person name="Martin R."/>
            <person name="McLaughlin D.J."/>
            <person name="Morgenstern I."/>
            <person name="Morin E."/>
            <person name="Murat C."/>
            <person name="Nagy L.G."/>
            <person name="Nolan M."/>
            <person name="Ohm R.A."/>
            <person name="Patyshakuliyeva A."/>
            <person name="Rokas A."/>
            <person name="Ruiz-Duenas F.J."/>
            <person name="Sabat G."/>
            <person name="Salamov A."/>
            <person name="Samejima M."/>
            <person name="Schmutz J."/>
            <person name="Slot J.C."/>
            <person name="St John F."/>
            <person name="Stenlid J."/>
            <person name="Sun H."/>
            <person name="Sun S."/>
            <person name="Syed K."/>
            <person name="Tsang A."/>
            <person name="Wiebenga A."/>
            <person name="Young D."/>
            <person name="Pisabarro A."/>
            <person name="Eastwood D.C."/>
            <person name="Martin F."/>
            <person name="Cullen D."/>
            <person name="Grigoriev I.V."/>
            <person name="Hibbett D.S."/>
        </authorList>
    </citation>
    <scope>NUCLEOTIDE SEQUENCE</scope>
    <source>
        <strain evidence="3">FP-58527</strain>
    </source>
</reference>
<feature type="compositionally biased region" description="Basic and acidic residues" evidence="1">
    <location>
        <begin position="10"/>
        <end position="21"/>
    </location>
</feature>
<dbReference type="Proteomes" id="UP000015241">
    <property type="component" value="Unassembled WGS sequence"/>
</dbReference>
<gene>
    <name evidence="2" type="ORF">FOMPIDRAFT_1162607</name>
</gene>
<organism evidence="2 3">
    <name type="scientific">Fomitopsis schrenkii</name>
    <name type="common">Brown rot fungus</name>
    <dbReference type="NCBI Taxonomy" id="2126942"/>
    <lineage>
        <taxon>Eukaryota</taxon>
        <taxon>Fungi</taxon>
        <taxon>Dikarya</taxon>
        <taxon>Basidiomycota</taxon>
        <taxon>Agaricomycotina</taxon>
        <taxon>Agaricomycetes</taxon>
        <taxon>Polyporales</taxon>
        <taxon>Fomitopsis</taxon>
    </lineage>
</organism>
<feature type="compositionally biased region" description="Low complexity" evidence="1">
    <location>
        <begin position="311"/>
        <end position="324"/>
    </location>
</feature>
<dbReference type="STRING" id="743788.S8E898"/>
<evidence type="ECO:0000256" key="1">
    <source>
        <dbReference type="SAM" id="MobiDB-lite"/>
    </source>
</evidence>
<name>S8E898_FOMSC</name>
<dbReference type="EMBL" id="KE504146">
    <property type="protein sequence ID" value="EPT00863.1"/>
    <property type="molecule type" value="Genomic_DNA"/>
</dbReference>
<dbReference type="OrthoDB" id="3270840at2759"/>
<feature type="region of interest" description="Disordered" evidence="1">
    <location>
        <begin position="344"/>
        <end position="412"/>
    </location>
</feature>
<feature type="region of interest" description="Disordered" evidence="1">
    <location>
        <begin position="300"/>
        <end position="324"/>
    </location>
</feature>
<dbReference type="eggNOG" id="ENOG502SPYI">
    <property type="taxonomic scope" value="Eukaryota"/>
</dbReference>
<feature type="region of interest" description="Disordered" evidence="1">
    <location>
        <begin position="1"/>
        <end position="89"/>
    </location>
</feature>
<proteinExistence type="predicted"/>
<dbReference type="InParanoid" id="S8E898"/>
<accession>S8E898</accession>
<evidence type="ECO:0000313" key="3">
    <source>
        <dbReference type="Proteomes" id="UP000015241"/>
    </source>
</evidence>
<keyword evidence="3" id="KW-1185">Reference proteome</keyword>
<evidence type="ECO:0000313" key="2">
    <source>
        <dbReference type="EMBL" id="EPT00863.1"/>
    </source>
</evidence>
<protein>
    <submittedName>
        <fullName evidence="2">Uncharacterized protein</fullName>
    </submittedName>
</protein>
<feature type="region of interest" description="Disordered" evidence="1">
    <location>
        <begin position="463"/>
        <end position="502"/>
    </location>
</feature>
<dbReference type="HOGENOM" id="CLU_042826_0_0_1"/>